<evidence type="ECO:0000313" key="1">
    <source>
        <dbReference type="EMBL" id="CAI8587163.1"/>
    </source>
</evidence>
<name>A0AAV0YR25_VICFA</name>
<accession>A0AAV0YR25</accession>
<evidence type="ECO:0000313" key="2">
    <source>
        <dbReference type="Proteomes" id="UP001157006"/>
    </source>
</evidence>
<dbReference type="EMBL" id="OX451736">
    <property type="protein sequence ID" value="CAI8587163.1"/>
    <property type="molecule type" value="Genomic_DNA"/>
</dbReference>
<gene>
    <name evidence="1" type="ORF">VFH_I286840</name>
</gene>
<organism evidence="1 2">
    <name type="scientific">Vicia faba</name>
    <name type="common">Broad bean</name>
    <name type="synonym">Faba vulgaris</name>
    <dbReference type="NCBI Taxonomy" id="3906"/>
    <lineage>
        <taxon>Eukaryota</taxon>
        <taxon>Viridiplantae</taxon>
        <taxon>Streptophyta</taxon>
        <taxon>Embryophyta</taxon>
        <taxon>Tracheophyta</taxon>
        <taxon>Spermatophyta</taxon>
        <taxon>Magnoliopsida</taxon>
        <taxon>eudicotyledons</taxon>
        <taxon>Gunneridae</taxon>
        <taxon>Pentapetalae</taxon>
        <taxon>rosids</taxon>
        <taxon>fabids</taxon>
        <taxon>Fabales</taxon>
        <taxon>Fabaceae</taxon>
        <taxon>Papilionoideae</taxon>
        <taxon>50 kb inversion clade</taxon>
        <taxon>NPAAA clade</taxon>
        <taxon>Hologalegina</taxon>
        <taxon>IRL clade</taxon>
        <taxon>Fabeae</taxon>
        <taxon>Vicia</taxon>
    </lineage>
</organism>
<dbReference type="Proteomes" id="UP001157006">
    <property type="component" value="Chromosome 1L"/>
</dbReference>
<sequence>MSFSPCKRRRDTVLFLLLRFRHRRPYPFSAFFHLMPLSSSPVFDSWIQQFTSQHLVALSSMKPPSHTPHLLSNQQRLQFNLLFSVLFMLPSQHLQPFFCFKSSRLYLIYDSTFRLPSIGLRHLTVTSSSPLISLFTDLCLHRYNSLDVLLLLCSYFAYS</sequence>
<reference evidence="1 2" key="1">
    <citation type="submission" date="2023-01" db="EMBL/GenBank/DDBJ databases">
        <authorList>
            <person name="Kreplak J."/>
        </authorList>
    </citation>
    <scope>NUCLEOTIDE SEQUENCE [LARGE SCALE GENOMIC DNA]</scope>
</reference>
<dbReference type="AlphaFoldDB" id="A0AAV0YR25"/>
<protein>
    <submittedName>
        <fullName evidence="1">Uncharacterized protein</fullName>
    </submittedName>
</protein>
<keyword evidence="2" id="KW-1185">Reference proteome</keyword>
<proteinExistence type="predicted"/>